<evidence type="ECO:0000313" key="3">
    <source>
        <dbReference type="Proteomes" id="UP000033489"/>
    </source>
</evidence>
<dbReference type="OrthoDB" id="9807137at2"/>
<dbReference type="PROSITE" id="PS51273">
    <property type="entry name" value="GATASE_TYPE_1"/>
    <property type="match status" value="1"/>
</dbReference>
<evidence type="ECO:0000313" key="2">
    <source>
        <dbReference type="EMBL" id="KJQ75410.1"/>
    </source>
</evidence>
<dbReference type="SUPFAM" id="SSF52317">
    <property type="entry name" value="Class I glutamine amidotransferase-like"/>
    <property type="match status" value="1"/>
</dbReference>
<accession>A0A0F2DZH6</accession>
<proteinExistence type="predicted"/>
<dbReference type="GO" id="GO:0016740">
    <property type="term" value="F:transferase activity"/>
    <property type="evidence" value="ECO:0007669"/>
    <property type="project" value="UniProtKB-KW"/>
</dbReference>
<name>A0A0F2DZH6_9STRE</name>
<organism evidence="2 3">
    <name type="scientific">Streptococcus infantis</name>
    <dbReference type="NCBI Taxonomy" id="68892"/>
    <lineage>
        <taxon>Bacteria</taxon>
        <taxon>Bacillati</taxon>
        <taxon>Bacillota</taxon>
        <taxon>Bacilli</taxon>
        <taxon>Lactobacillales</taxon>
        <taxon>Streptococcaceae</taxon>
        <taxon>Streptococcus</taxon>
    </lineage>
</organism>
<dbReference type="CDD" id="cd01741">
    <property type="entry name" value="GATase1_1"/>
    <property type="match status" value="1"/>
</dbReference>
<dbReference type="AlphaFoldDB" id="A0A0F2DZH6"/>
<evidence type="ECO:0000259" key="1">
    <source>
        <dbReference type="Pfam" id="PF00117"/>
    </source>
</evidence>
<reference evidence="2 3" key="1">
    <citation type="submission" date="2015-02" db="EMBL/GenBank/DDBJ databases">
        <title>Evolution of amylase-binding proteins of oral streptococcal species.</title>
        <authorList>
            <person name="Haase E.M."/>
        </authorList>
    </citation>
    <scope>NUCLEOTIDE SEQUENCE [LARGE SCALE GENOMIC DNA]</scope>
    <source>
        <strain evidence="2 3">UC921A</strain>
    </source>
</reference>
<comment type="caution">
    <text evidence="2">The sequence shown here is derived from an EMBL/GenBank/DDBJ whole genome shotgun (WGS) entry which is preliminary data.</text>
</comment>
<dbReference type="Proteomes" id="UP000033489">
    <property type="component" value="Unassembled WGS sequence"/>
</dbReference>
<protein>
    <submittedName>
        <fullName evidence="2">Glutamine amidotransferase</fullName>
    </submittedName>
</protein>
<feature type="domain" description="Glutamine amidotransferase" evidence="1">
    <location>
        <begin position="23"/>
        <end position="186"/>
    </location>
</feature>
<keyword evidence="2" id="KW-0808">Transferase</keyword>
<sequence>MRVHFILHETFEVPGAYLKWAQERGHQVTTTKVYENEALPETVDEIDFLIVMGGPQSPDEDRENFPYYDPKSELAFMKEAIAANIYIVGACLGAQLLSVAYGAKYEHSPEREIGVYPITLTEAGLKDNHVKVLGPTLNTGHWHGDMPGLTEDAVVLATSQGCPRQIIRFSPKHYAFQAHLEFDPEAVDLLIAAEGEEVLDEQRSKLNFVQNPQDIRAYDYREMNTKLYAFLDSLTK</sequence>
<keyword evidence="2" id="KW-0315">Glutamine amidotransferase</keyword>
<dbReference type="Pfam" id="PF00117">
    <property type="entry name" value="GATase"/>
    <property type="match status" value="1"/>
</dbReference>
<dbReference type="Gene3D" id="3.40.50.880">
    <property type="match status" value="1"/>
</dbReference>
<dbReference type="InterPro" id="IPR044992">
    <property type="entry name" value="ChyE-like"/>
</dbReference>
<dbReference type="PANTHER" id="PTHR42695">
    <property type="entry name" value="GLUTAMINE AMIDOTRANSFERASE YLR126C-RELATED"/>
    <property type="match status" value="1"/>
</dbReference>
<dbReference type="InterPro" id="IPR029062">
    <property type="entry name" value="Class_I_gatase-like"/>
</dbReference>
<dbReference type="PATRIC" id="fig|28037.216.peg.1137"/>
<dbReference type="EMBL" id="JYGT01000008">
    <property type="protein sequence ID" value="KJQ75410.1"/>
    <property type="molecule type" value="Genomic_DNA"/>
</dbReference>
<dbReference type="InterPro" id="IPR017926">
    <property type="entry name" value="GATASE"/>
</dbReference>
<dbReference type="NCBIfam" id="NF006098">
    <property type="entry name" value="PRK08250.1"/>
    <property type="match status" value="1"/>
</dbReference>
<dbReference type="RefSeq" id="WP_045615129.1">
    <property type="nucleotide sequence ID" value="NZ_JYGT01000008.1"/>
</dbReference>
<gene>
    <name evidence="2" type="ORF">TZ94_01175</name>
</gene>
<dbReference type="GO" id="GO:0005829">
    <property type="term" value="C:cytosol"/>
    <property type="evidence" value="ECO:0007669"/>
    <property type="project" value="TreeGrafter"/>
</dbReference>
<dbReference type="PANTHER" id="PTHR42695:SF5">
    <property type="entry name" value="GLUTAMINE AMIDOTRANSFERASE YLR126C-RELATED"/>
    <property type="match status" value="1"/>
</dbReference>